<dbReference type="EMBL" id="JBIBDZ010000012">
    <property type="protein sequence ID" value="MFF5923059.1"/>
    <property type="molecule type" value="Genomic_DNA"/>
</dbReference>
<name>A0ABW6Y0A8_9ACTN</name>
<dbReference type="Proteomes" id="UP001602370">
    <property type="component" value="Unassembled WGS sequence"/>
</dbReference>
<organism evidence="1 2">
    <name type="scientific">Streptomyces flavochromogenes</name>
    <dbReference type="NCBI Taxonomy" id="68199"/>
    <lineage>
        <taxon>Bacteria</taxon>
        <taxon>Bacillati</taxon>
        <taxon>Actinomycetota</taxon>
        <taxon>Actinomycetes</taxon>
        <taxon>Kitasatosporales</taxon>
        <taxon>Streptomycetaceae</taxon>
        <taxon>Streptomyces</taxon>
    </lineage>
</organism>
<evidence type="ECO:0000313" key="1">
    <source>
        <dbReference type="EMBL" id="MFF5923059.1"/>
    </source>
</evidence>
<accession>A0ABW6Y0A8</accession>
<reference evidence="1 2" key="1">
    <citation type="submission" date="2024-10" db="EMBL/GenBank/DDBJ databases">
        <title>The Natural Products Discovery Center: Release of the First 8490 Sequenced Strains for Exploring Actinobacteria Biosynthetic Diversity.</title>
        <authorList>
            <person name="Kalkreuter E."/>
            <person name="Kautsar S.A."/>
            <person name="Yang D."/>
            <person name="Bader C.D."/>
            <person name="Teijaro C.N."/>
            <person name="Fluegel L."/>
            <person name="Davis C.M."/>
            <person name="Simpson J.R."/>
            <person name="Lauterbach L."/>
            <person name="Steele A.D."/>
            <person name="Gui C."/>
            <person name="Meng S."/>
            <person name="Li G."/>
            <person name="Viehrig K."/>
            <person name="Ye F."/>
            <person name="Su P."/>
            <person name="Kiefer A.F."/>
            <person name="Nichols A."/>
            <person name="Cepeda A.J."/>
            <person name="Yan W."/>
            <person name="Fan B."/>
            <person name="Jiang Y."/>
            <person name="Adhikari A."/>
            <person name="Zheng C.-J."/>
            <person name="Schuster L."/>
            <person name="Cowan T.M."/>
            <person name="Smanski M.J."/>
            <person name="Chevrette M.G."/>
            <person name="De Carvalho L.P.S."/>
            <person name="Shen B."/>
        </authorList>
    </citation>
    <scope>NUCLEOTIDE SEQUENCE [LARGE SCALE GENOMIC DNA]</scope>
    <source>
        <strain evidence="1 2">NPDC012605</strain>
    </source>
</reference>
<protein>
    <recommendedName>
        <fullName evidence="3">WXG100 family type VII secretion target</fullName>
    </recommendedName>
</protein>
<proteinExistence type="predicted"/>
<sequence>MGIELDSATRLMVQKYGLSWPEVDEDGYALLTADLDSFAALIDEDTAVAGKHMERLISSGKGEAINALAERWDRVRRDDMTPLGASARALALRVKALPHAIAVLKASVVSTAVALASEEARADLSVGADPAGPAMTASTNAERARRANADYRSDVQSLWKSLQSVLTDPAVIALEKIPADLAGTSRDGGGGSGGSPWKGVFDGAASGAEKGIGSGIGAGAAGGAAHGRAIGSVLKVDHEEHRLAARKIAEVGGRVRGDTGPKLNAAVGDHGTVKGSGSLGTDLAEAVDLVLDRLGAAITAVGDHLSGALPDAILLVSSSQQDTDDGYAQRMAQLD</sequence>
<evidence type="ECO:0000313" key="2">
    <source>
        <dbReference type="Proteomes" id="UP001602370"/>
    </source>
</evidence>
<comment type="caution">
    <text evidence="1">The sequence shown here is derived from an EMBL/GenBank/DDBJ whole genome shotgun (WGS) entry which is preliminary data.</text>
</comment>
<keyword evidence="2" id="KW-1185">Reference proteome</keyword>
<gene>
    <name evidence="1" type="ORF">ACFY8C_32805</name>
</gene>
<dbReference type="RefSeq" id="WP_388310536.1">
    <property type="nucleotide sequence ID" value="NZ_JBIBDZ010000012.1"/>
</dbReference>
<evidence type="ECO:0008006" key="3">
    <source>
        <dbReference type="Google" id="ProtNLM"/>
    </source>
</evidence>